<accession>A0A4U8Q2N0</accession>
<dbReference type="CDD" id="cd06550">
    <property type="entry name" value="TM_ABC_iron-siderophores_like"/>
    <property type="match status" value="1"/>
</dbReference>
<dbReference type="PANTHER" id="PTHR30472">
    <property type="entry name" value="FERRIC ENTEROBACTIN TRANSPORT SYSTEM PERMEASE PROTEIN"/>
    <property type="match status" value="1"/>
</dbReference>
<keyword evidence="3" id="KW-0813">Transport</keyword>
<feature type="transmembrane region" description="Helical" evidence="8">
    <location>
        <begin position="152"/>
        <end position="172"/>
    </location>
</feature>
<dbReference type="InterPro" id="IPR000522">
    <property type="entry name" value="ABC_transptr_permease_BtuC"/>
</dbReference>
<dbReference type="PROSITE" id="PS51257">
    <property type="entry name" value="PROKAR_LIPOPROTEIN"/>
    <property type="match status" value="1"/>
</dbReference>
<evidence type="ECO:0000256" key="8">
    <source>
        <dbReference type="SAM" id="Phobius"/>
    </source>
</evidence>
<feature type="transmembrane region" description="Helical" evidence="8">
    <location>
        <begin position="280"/>
        <end position="302"/>
    </location>
</feature>
<feature type="transmembrane region" description="Helical" evidence="8">
    <location>
        <begin position="238"/>
        <end position="268"/>
    </location>
</feature>
<comment type="similarity">
    <text evidence="2">Belongs to the binding-protein-dependent transport system permease family. FecCD subfamily.</text>
</comment>
<evidence type="ECO:0000256" key="3">
    <source>
        <dbReference type="ARBA" id="ARBA00022448"/>
    </source>
</evidence>
<reference evidence="10 11" key="1">
    <citation type="journal article" date="2019" name="Anaerobe">
        <title>Detection of Robinsoniella peoriensis in multiple bone samples of a trauma patient.</title>
        <authorList>
            <person name="Schrottner P."/>
            <person name="Hartwich K."/>
            <person name="Bunk B."/>
            <person name="Schober I."/>
            <person name="Helbig S."/>
            <person name="Rudolph W.W."/>
            <person name="Gunzer F."/>
        </authorList>
    </citation>
    <scope>NUCLEOTIDE SEQUENCE [LARGE SCALE GENOMIC DNA]</scope>
    <source>
        <strain evidence="10 11">DSM 106044</strain>
    </source>
</reference>
<gene>
    <name evidence="10" type="primary">feuB</name>
    <name evidence="10" type="ORF">DSM106044_04114</name>
</gene>
<evidence type="ECO:0000256" key="5">
    <source>
        <dbReference type="ARBA" id="ARBA00022692"/>
    </source>
</evidence>
<dbReference type="RefSeq" id="WP_138003549.1">
    <property type="nucleotide sequence ID" value="NZ_QGQD01000078.1"/>
</dbReference>
<dbReference type="AlphaFoldDB" id="A0A4U8Q2N0"/>
<evidence type="ECO:0000256" key="7">
    <source>
        <dbReference type="ARBA" id="ARBA00023136"/>
    </source>
</evidence>
<comment type="caution">
    <text evidence="10">The sequence shown here is derived from an EMBL/GenBank/DDBJ whole genome shotgun (WGS) entry which is preliminary data.</text>
</comment>
<dbReference type="GO" id="GO:0033214">
    <property type="term" value="P:siderophore-iron import into cell"/>
    <property type="evidence" value="ECO:0007669"/>
    <property type="project" value="TreeGrafter"/>
</dbReference>
<dbReference type="EMBL" id="QGQD01000078">
    <property type="protein sequence ID" value="TLC98970.1"/>
    <property type="molecule type" value="Genomic_DNA"/>
</dbReference>
<keyword evidence="11" id="KW-1185">Reference proteome</keyword>
<dbReference type="Pfam" id="PF01032">
    <property type="entry name" value="FecCD"/>
    <property type="match status" value="1"/>
</dbReference>
<feature type="transmembrane region" description="Helical" evidence="8">
    <location>
        <begin position="61"/>
        <end position="81"/>
    </location>
</feature>
<comment type="subcellular location">
    <subcellularLocation>
        <location evidence="1">Cell membrane</location>
        <topology evidence="1">Multi-pass membrane protein</topology>
    </subcellularLocation>
</comment>
<dbReference type="PANTHER" id="PTHR30472:SF1">
    <property type="entry name" value="FE(3+) DICITRATE TRANSPORT SYSTEM PERMEASE PROTEIN FECC-RELATED"/>
    <property type="match status" value="1"/>
</dbReference>
<feature type="chain" id="PRO_5020879029" evidence="9">
    <location>
        <begin position="29"/>
        <end position="331"/>
    </location>
</feature>
<evidence type="ECO:0000256" key="9">
    <source>
        <dbReference type="SAM" id="SignalP"/>
    </source>
</evidence>
<evidence type="ECO:0000313" key="11">
    <source>
        <dbReference type="Proteomes" id="UP000306509"/>
    </source>
</evidence>
<feature type="transmembrane region" description="Helical" evidence="8">
    <location>
        <begin position="93"/>
        <end position="115"/>
    </location>
</feature>
<keyword evidence="9" id="KW-0732">Signal</keyword>
<dbReference type="FunFam" id="1.10.3470.10:FF:000001">
    <property type="entry name" value="Vitamin B12 ABC transporter permease BtuC"/>
    <property type="match status" value="1"/>
</dbReference>
<feature type="signal peptide" evidence="9">
    <location>
        <begin position="1"/>
        <end position="28"/>
    </location>
</feature>
<dbReference type="STRING" id="180332.GCA_000797495_05797"/>
<evidence type="ECO:0000256" key="2">
    <source>
        <dbReference type="ARBA" id="ARBA00007935"/>
    </source>
</evidence>
<dbReference type="InterPro" id="IPR037294">
    <property type="entry name" value="ABC_BtuC-like"/>
</dbReference>
<dbReference type="SUPFAM" id="SSF81345">
    <property type="entry name" value="ABC transporter involved in vitamin B12 uptake, BtuC"/>
    <property type="match status" value="1"/>
</dbReference>
<keyword evidence="7 8" id="KW-0472">Membrane</keyword>
<keyword evidence="5 8" id="KW-0812">Transmembrane</keyword>
<keyword evidence="4" id="KW-1003">Cell membrane</keyword>
<proteinExistence type="inferred from homology"/>
<feature type="transmembrane region" description="Helical" evidence="8">
    <location>
        <begin position="121"/>
        <end position="140"/>
    </location>
</feature>
<dbReference type="GO" id="GO:0005886">
    <property type="term" value="C:plasma membrane"/>
    <property type="evidence" value="ECO:0007669"/>
    <property type="project" value="UniProtKB-SubCell"/>
</dbReference>
<evidence type="ECO:0000256" key="1">
    <source>
        <dbReference type="ARBA" id="ARBA00004651"/>
    </source>
</evidence>
<evidence type="ECO:0000313" key="10">
    <source>
        <dbReference type="EMBL" id="TLC98970.1"/>
    </source>
</evidence>
<feature type="transmembrane region" description="Helical" evidence="8">
    <location>
        <begin position="308"/>
        <end position="326"/>
    </location>
</feature>
<dbReference type="Proteomes" id="UP000306509">
    <property type="component" value="Unassembled WGS sequence"/>
</dbReference>
<dbReference type="GO" id="GO:0022857">
    <property type="term" value="F:transmembrane transporter activity"/>
    <property type="evidence" value="ECO:0007669"/>
    <property type="project" value="InterPro"/>
</dbReference>
<keyword evidence="6 8" id="KW-1133">Transmembrane helix</keyword>
<sequence precursor="true">MNRKLTGAWFFSILLVAAGLMAAACAGAKNIPAETVLNSLFAAGKPEELPLDMQLVRNIRLPRALASAIIGGLLGMGGAMMQGVTRNPIAEPSIMGITQGAALAVAIVSVNTSLYGLLGNFAAAMLGAFISGILVLLFSLKSASNMNISRLILAGTALGTFFLSLASVIALLGNRSQELAFWVSGGFRTASWDQMNILLIVSIPCLISALIISSKINIVSLGDDVCTGLGVNPVKIRILTMILLIPMCAVSVAIAGNIAFVGLIVPHVVRKMSGNDYRKLIPLSFLFGSALLIWADIAARMVQPPYETPIGLFTALIGVPVFLLMIRKESR</sequence>
<protein>
    <submittedName>
        <fullName evidence="10">Iron-uptake system permease protein FeuB</fullName>
    </submittedName>
</protein>
<dbReference type="Gene3D" id="1.10.3470.10">
    <property type="entry name" value="ABC transporter involved in vitamin B12 uptake, BtuC"/>
    <property type="match status" value="1"/>
</dbReference>
<name>A0A4U8Q2N0_9FIRM</name>
<evidence type="ECO:0000256" key="4">
    <source>
        <dbReference type="ARBA" id="ARBA00022475"/>
    </source>
</evidence>
<evidence type="ECO:0000256" key="6">
    <source>
        <dbReference type="ARBA" id="ARBA00022989"/>
    </source>
</evidence>
<organism evidence="10 11">
    <name type="scientific">Robinsoniella peoriensis</name>
    <dbReference type="NCBI Taxonomy" id="180332"/>
    <lineage>
        <taxon>Bacteria</taxon>
        <taxon>Bacillati</taxon>
        <taxon>Bacillota</taxon>
        <taxon>Clostridia</taxon>
        <taxon>Lachnospirales</taxon>
        <taxon>Lachnospiraceae</taxon>
        <taxon>Robinsoniella</taxon>
    </lineage>
</organism>